<sequence length="147" mass="16341">MSWAVGYDTNWRRDIGYGVPATCDHPGCGEGINRGLYFVCCGEEPRGGEHGCGLYFCGQHLRYGDDDLPARCERCQAGADPFAPTPDVPEWINHKLTDPSWQRWRDEHPDEVAALDERVWPDAEIAGDAADRSGGTVYELREVDGRG</sequence>
<proteinExistence type="predicted"/>
<dbReference type="AlphaFoldDB" id="A0A366CW83"/>
<keyword evidence="2" id="KW-1185">Reference proteome</keyword>
<evidence type="ECO:0000313" key="1">
    <source>
        <dbReference type="EMBL" id="RBO82097.1"/>
    </source>
</evidence>
<dbReference type="Proteomes" id="UP000252586">
    <property type="component" value="Unassembled WGS sequence"/>
</dbReference>
<dbReference type="RefSeq" id="WP_067508009.1">
    <property type="nucleotide sequence ID" value="NZ_JADLPW010000003.1"/>
</dbReference>
<reference evidence="1 2" key="1">
    <citation type="submission" date="2018-06" db="EMBL/GenBank/DDBJ databases">
        <title>Genomic Encyclopedia of Type Strains, Phase IV (KMG-IV): sequencing the most valuable type-strain genomes for metagenomic binning, comparative biology and taxonomic classification.</title>
        <authorList>
            <person name="Goeker M."/>
        </authorList>
    </citation>
    <scope>NUCLEOTIDE SEQUENCE [LARGE SCALE GENOMIC DNA]</scope>
    <source>
        <strain evidence="1 2">DSM 44599</strain>
    </source>
</reference>
<accession>A0A366CW83</accession>
<organism evidence="1 2">
    <name type="scientific">Nocardia puris</name>
    <dbReference type="NCBI Taxonomy" id="208602"/>
    <lineage>
        <taxon>Bacteria</taxon>
        <taxon>Bacillati</taxon>
        <taxon>Actinomycetota</taxon>
        <taxon>Actinomycetes</taxon>
        <taxon>Mycobacteriales</taxon>
        <taxon>Nocardiaceae</taxon>
        <taxon>Nocardia</taxon>
    </lineage>
</organism>
<dbReference type="STRING" id="1210090.GCA_001613185_02464"/>
<protein>
    <submittedName>
        <fullName evidence="1">Uncharacterized protein</fullName>
    </submittedName>
</protein>
<gene>
    <name evidence="1" type="ORF">DFR74_12552</name>
</gene>
<dbReference type="EMBL" id="QNRE01000025">
    <property type="protein sequence ID" value="RBO82097.1"/>
    <property type="molecule type" value="Genomic_DNA"/>
</dbReference>
<name>A0A366CW83_9NOCA</name>
<evidence type="ECO:0000313" key="2">
    <source>
        <dbReference type="Proteomes" id="UP000252586"/>
    </source>
</evidence>
<comment type="caution">
    <text evidence="1">The sequence shown here is derived from an EMBL/GenBank/DDBJ whole genome shotgun (WGS) entry which is preliminary data.</text>
</comment>